<proteinExistence type="predicted"/>
<name>A0ABS1XN76_9ACTN</name>
<keyword evidence="3" id="KW-1185">Reference proteome</keyword>
<dbReference type="Gene3D" id="3.40.50.720">
    <property type="entry name" value="NAD(P)-binding Rossmann-like Domain"/>
    <property type="match status" value="1"/>
</dbReference>
<dbReference type="Proteomes" id="UP000601027">
    <property type="component" value="Unassembled WGS sequence"/>
</dbReference>
<dbReference type="EMBL" id="JAEVHM010000003">
    <property type="protein sequence ID" value="MBM0230708.1"/>
    <property type="molecule type" value="Genomic_DNA"/>
</dbReference>
<organism evidence="2 3">
    <name type="scientific">Micromonospora parastrephiae</name>
    <dbReference type="NCBI Taxonomy" id="2806101"/>
    <lineage>
        <taxon>Bacteria</taxon>
        <taxon>Bacillati</taxon>
        <taxon>Actinomycetota</taxon>
        <taxon>Actinomycetes</taxon>
        <taxon>Micromonosporales</taxon>
        <taxon>Micromonosporaceae</taxon>
        <taxon>Micromonospora</taxon>
    </lineage>
</organism>
<evidence type="ECO:0000313" key="2">
    <source>
        <dbReference type="EMBL" id="MBM0230708.1"/>
    </source>
</evidence>
<sequence length="356" mass="38337">MTNAIPLVLIGAGRVAHAAYLPSLARMPDEFRLISVVEPDPARAAEVAALYPAVRVDLGVAAAVRAGARAAICTTPWYTHLAVVGECLDAGIPVLCEKPVSVDPDEIDQLRRHSARTAVPVAVGYMKRHSRAVARFLQQAEPLMEEARELTVRVLDPNSPAQIEHLVPEIVQRRGLPPPSAIEVAARVSGAERAEVLMHGLGGSLVHHVNLVHVLLRKTGLDLIGGATYGASWADGSAVTCGWRPRPDLMVRMSHTRVPEHGRYREVVQLVAGRTVVKLTMPSPYADDGGECSVTHWDAAGREETGVFRSTRPESAFARQLRAWAAMMRGNGPALPDLTEACTDALAIREVARSMA</sequence>
<dbReference type="Pfam" id="PF01408">
    <property type="entry name" value="GFO_IDH_MocA"/>
    <property type="match status" value="1"/>
</dbReference>
<dbReference type="PANTHER" id="PTHR43249:SF1">
    <property type="entry name" value="D-GLUCOSIDE 3-DEHYDROGENASE"/>
    <property type="match status" value="1"/>
</dbReference>
<dbReference type="InterPro" id="IPR000683">
    <property type="entry name" value="Gfo/Idh/MocA-like_OxRdtase_N"/>
</dbReference>
<comment type="caution">
    <text evidence="2">The sequence shown here is derived from an EMBL/GenBank/DDBJ whole genome shotgun (WGS) entry which is preliminary data.</text>
</comment>
<dbReference type="InterPro" id="IPR036291">
    <property type="entry name" value="NAD(P)-bd_dom_sf"/>
</dbReference>
<reference evidence="2 3" key="1">
    <citation type="submission" date="2021-01" db="EMBL/GenBank/DDBJ databases">
        <title>Draft genome sequence of Micromonospora sp. strain STR1_7.</title>
        <authorList>
            <person name="Karlyshev A."/>
            <person name="Jawad R."/>
        </authorList>
    </citation>
    <scope>NUCLEOTIDE SEQUENCE [LARGE SCALE GENOMIC DNA]</scope>
    <source>
        <strain evidence="2 3">STR1-7</strain>
    </source>
</reference>
<evidence type="ECO:0000313" key="3">
    <source>
        <dbReference type="Proteomes" id="UP000601027"/>
    </source>
</evidence>
<gene>
    <name evidence="2" type="ORF">JNW91_01715</name>
</gene>
<dbReference type="SUPFAM" id="SSF51735">
    <property type="entry name" value="NAD(P)-binding Rossmann-fold domains"/>
    <property type="match status" value="1"/>
</dbReference>
<feature type="domain" description="Gfo/Idh/MocA-like oxidoreductase N-terminal" evidence="1">
    <location>
        <begin position="8"/>
        <end position="125"/>
    </location>
</feature>
<dbReference type="InterPro" id="IPR052515">
    <property type="entry name" value="Gfo/Idh/MocA_Oxidoreductase"/>
</dbReference>
<accession>A0ABS1XN76</accession>
<evidence type="ECO:0000259" key="1">
    <source>
        <dbReference type="Pfam" id="PF01408"/>
    </source>
</evidence>
<dbReference type="PANTHER" id="PTHR43249">
    <property type="entry name" value="UDP-N-ACETYL-2-AMINO-2-DEOXY-D-GLUCURONATE OXIDASE"/>
    <property type="match status" value="1"/>
</dbReference>
<dbReference type="RefSeq" id="WP_203173195.1">
    <property type="nucleotide sequence ID" value="NZ_JAEVHM010000003.1"/>
</dbReference>
<protein>
    <submittedName>
        <fullName evidence="2">Gfo/Idh/MocA family oxidoreductase</fullName>
    </submittedName>
</protein>